<comment type="similarity">
    <text evidence="1">Belongs to the CWC26 family.</text>
</comment>
<dbReference type="GO" id="GO:0070274">
    <property type="term" value="C:RES complex"/>
    <property type="evidence" value="ECO:0007669"/>
    <property type="project" value="TreeGrafter"/>
</dbReference>
<protein>
    <recommendedName>
        <fullName evidence="5">Pre-mRNA-splicing factor CWC26</fullName>
    </recommendedName>
</protein>
<dbReference type="InterPro" id="IPR051112">
    <property type="entry name" value="CWC26_splicing_factor"/>
</dbReference>
<accession>W9XK40</accession>
<dbReference type="PANTHER" id="PTHR31809:SF0">
    <property type="entry name" value="BUD13 HOMOLOG"/>
    <property type="match status" value="1"/>
</dbReference>
<evidence type="ECO:0000256" key="2">
    <source>
        <dbReference type="SAM" id="MobiDB-lite"/>
    </source>
</evidence>
<dbReference type="PANTHER" id="PTHR31809">
    <property type="entry name" value="BUD13 HOMOLOG"/>
    <property type="match status" value="1"/>
</dbReference>
<feature type="region of interest" description="Disordered" evidence="2">
    <location>
        <begin position="192"/>
        <end position="303"/>
    </location>
</feature>
<feature type="region of interest" description="Disordered" evidence="2">
    <location>
        <begin position="325"/>
        <end position="371"/>
    </location>
</feature>
<dbReference type="Pfam" id="PF09736">
    <property type="entry name" value="Bud13"/>
    <property type="match status" value="1"/>
</dbReference>
<dbReference type="RefSeq" id="XP_007735435.1">
    <property type="nucleotide sequence ID" value="XM_007737245.1"/>
</dbReference>
<dbReference type="EMBL" id="AMGY01000006">
    <property type="protein sequence ID" value="EXJ80847.1"/>
    <property type="molecule type" value="Genomic_DNA"/>
</dbReference>
<dbReference type="Proteomes" id="UP000019478">
    <property type="component" value="Unassembled WGS sequence"/>
</dbReference>
<dbReference type="eggNOG" id="KOG2654">
    <property type="taxonomic scope" value="Eukaryota"/>
</dbReference>
<organism evidence="3 4">
    <name type="scientific">Capronia epimyces CBS 606.96</name>
    <dbReference type="NCBI Taxonomy" id="1182542"/>
    <lineage>
        <taxon>Eukaryota</taxon>
        <taxon>Fungi</taxon>
        <taxon>Dikarya</taxon>
        <taxon>Ascomycota</taxon>
        <taxon>Pezizomycotina</taxon>
        <taxon>Eurotiomycetes</taxon>
        <taxon>Chaetothyriomycetidae</taxon>
        <taxon>Chaetothyriales</taxon>
        <taxon>Herpotrichiellaceae</taxon>
        <taxon>Capronia</taxon>
    </lineage>
</organism>
<feature type="compositionally biased region" description="Basic and acidic residues" evidence="2">
    <location>
        <begin position="234"/>
        <end position="291"/>
    </location>
</feature>
<evidence type="ECO:0000313" key="3">
    <source>
        <dbReference type="EMBL" id="EXJ80847.1"/>
    </source>
</evidence>
<dbReference type="GO" id="GO:0000398">
    <property type="term" value="P:mRNA splicing, via spliceosome"/>
    <property type="evidence" value="ECO:0007669"/>
    <property type="project" value="TreeGrafter"/>
</dbReference>
<evidence type="ECO:0008006" key="5">
    <source>
        <dbReference type="Google" id="ProtNLM"/>
    </source>
</evidence>
<dbReference type="InterPro" id="IPR018609">
    <property type="entry name" value="Bud13"/>
</dbReference>
<dbReference type="HOGENOM" id="CLU_024195_0_0_1"/>
<comment type="caution">
    <text evidence="3">The sequence shown here is derived from an EMBL/GenBank/DDBJ whole genome shotgun (WGS) entry which is preliminary data.</text>
</comment>
<sequence length="417" mass="46050">MSKSNLAAYLAKNYLTASTSTSNPDSDFADSTRPKKRRKKTKLGDGLIIADDDEDLSLRRGVGGDGDDANEVPVFETGVRSAEFRKKKSGSGWKVVSEPTNATANTTSAAAAADDKATNNRRRGHGDGSDEAAEADRILAEAEQEARVRRRELGDEDAPAIVDSADAGGDDDNVTTPALMASGVRAGLQTAADTAALMAREKEREEQEQQELARRRKSKSSKKAPAEDEQEQETIYRDATGRRIDISMKRAEARAAEQEKLRAERKAREDAMGDVQRREKELRKQQLEEAKFMPLARGADDDEMNDMLRKQRRWDDPMAAYLAQRQAEGDSDKEVESQVTGKDVGSAKTVARSGGGSGGGTKKKVYAGHAPPNRYGILPGWRWDGVDRSTGFEKEWFQARSRNARTEELKYQWQMDE</sequence>
<dbReference type="AlphaFoldDB" id="W9XK40"/>
<feature type="compositionally biased region" description="Basic and acidic residues" evidence="2">
    <location>
        <begin position="199"/>
        <end position="213"/>
    </location>
</feature>
<keyword evidence="4" id="KW-1185">Reference proteome</keyword>
<evidence type="ECO:0000313" key="4">
    <source>
        <dbReference type="Proteomes" id="UP000019478"/>
    </source>
</evidence>
<dbReference type="GeneID" id="19171235"/>
<name>W9XK40_9EURO</name>
<dbReference type="GO" id="GO:0003723">
    <property type="term" value="F:RNA binding"/>
    <property type="evidence" value="ECO:0007669"/>
    <property type="project" value="TreeGrafter"/>
</dbReference>
<gene>
    <name evidence="3" type="ORF">A1O3_07133</name>
</gene>
<feature type="compositionally biased region" description="Basic and acidic residues" evidence="2">
    <location>
        <begin position="134"/>
        <end position="153"/>
    </location>
</feature>
<evidence type="ECO:0000256" key="1">
    <source>
        <dbReference type="ARBA" id="ARBA00011069"/>
    </source>
</evidence>
<dbReference type="GO" id="GO:0005684">
    <property type="term" value="C:U2-type spliceosomal complex"/>
    <property type="evidence" value="ECO:0007669"/>
    <property type="project" value="TreeGrafter"/>
</dbReference>
<feature type="compositionally biased region" description="Low complexity" evidence="2">
    <location>
        <begin position="90"/>
        <end position="112"/>
    </location>
</feature>
<reference evidence="3 4" key="1">
    <citation type="submission" date="2013-03" db="EMBL/GenBank/DDBJ databases">
        <title>The Genome Sequence of Capronia epimyces CBS 606.96.</title>
        <authorList>
            <consortium name="The Broad Institute Genomics Platform"/>
            <person name="Cuomo C."/>
            <person name="de Hoog S."/>
            <person name="Gorbushina A."/>
            <person name="Walker B."/>
            <person name="Young S.K."/>
            <person name="Zeng Q."/>
            <person name="Gargeya S."/>
            <person name="Fitzgerald M."/>
            <person name="Haas B."/>
            <person name="Abouelleil A."/>
            <person name="Allen A.W."/>
            <person name="Alvarado L."/>
            <person name="Arachchi H.M."/>
            <person name="Berlin A.M."/>
            <person name="Chapman S.B."/>
            <person name="Gainer-Dewar J."/>
            <person name="Goldberg J."/>
            <person name="Griggs A."/>
            <person name="Gujja S."/>
            <person name="Hansen M."/>
            <person name="Howarth C."/>
            <person name="Imamovic A."/>
            <person name="Ireland A."/>
            <person name="Larimer J."/>
            <person name="McCowan C."/>
            <person name="Murphy C."/>
            <person name="Pearson M."/>
            <person name="Poon T.W."/>
            <person name="Priest M."/>
            <person name="Roberts A."/>
            <person name="Saif S."/>
            <person name="Shea T."/>
            <person name="Sisk P."/>
            <person name="Sykes S."/>
            <person name="Wortman J."/>
            <person name="Nusbaum C."/>
            <person name="Birren B."/>
        </authorList>
    </citation>
    <scope>NUCLEOTIDE SEQUENCE [LARGE SCALE GENOMIC DNA]</scope>
    <source>
        <strain evidence="3 4">CBS 606.96</strain>
    </source>
</reference>
<dbReference type="OrthoDB" id="6022at2759"/>
<feature type="region of interest" description="Disordered" evidence="2">
    <location>
        <begin position="17"/>
        <end position="177"/>
    </location>
</feature>
<proteinExistence type="inferred from homology"/>
<dbReference type="STRING" id="1182542.W9XK40"/>
<feature type="compositionally biased region" description="Basic and acidic residues" evidence="2">
    <location>
        <begin position="327"/>
        <end position="336"/>
    </location>
</feature>